<dbReference type="EMBL" id="KT428292">
    <property type="protein sequence ID" value="ALH06707.1"/>
    <property type="molecule type" value="Genomic_DNA"/>
</dbReference>
<proteinExistence type="predicted"/>
<evidence type="ECO:0000313" key="2">
    <source>
        <dbReference type="Proteomes" id="UP000319438"/>
    </source>
</evidence>
<accession>A0A0N9PU41</accession>
<dbReference type="SUPFAM" id="SSF81383">
    <property type="entry name" value="F-box domain"/>
    <property type="match status" value="1"/>
</dbReference>
<sequence length="247" mass="28671">MEFLPNEIIVNILEDVSSIKDIVLFGETCRYFHDFVKAEDTRLVRRTYGNLFIEGIKRRCLVHITPSSILHGRAVFDRVNSTLACTFVMGKMQGTYMSVSKISTSTGKFHNDMSVGMCETKRGNVITERCLWGEEGRLLLSQTSRSYCELTGPPMIFVHVVSLGWRNTYAEASSSPFHCQKKNATIHKLYTKIMRISWQRNFQIKRCYTVHRQCCKEHRNGIPKHFFSYLKKFEIEQAMFSFLPQVI</sequence>
<name>A0A0N9PU41_9VIRU</name>
<protein>
    <recommendedName>
        <fullName evidence="3">F-box domain-containing protein</fullName>
    </recommendedName>
</protein>
<dbReference type="Proteomes" id="UP000319438">
    <property type="component" value="Segment"/>
</dbReference>
<gene>
    <name evidence="1" type="ORF">PMV_009</name>
</gene>
<evidence type="ECO:0000313" key="1">
    <source>
        <dbReference type="EMBL" id="ALH06707.1"/>
    </source>
</evidence>
<organism evidence="1 2">
    <name type="scientific">Port-miou virus</name>
    <dbReference type="NCBI Taxonomy" id="1733873"/>
    <lineage>
        <taxon>Viruses</taxon>
        <taxon>Varidnaviria</taxon>
        <taxon>Bamfordvirae</taxon>
        <taxon>Nucleocytoviricota</taxon>
        <taxon>Megaviricetes</taxon>
        <taxon>Pimascovirales</taxon>
        <taxon>Pimascovirales incertae sedis</taxon>
        <taxon>Marseilleviridae</taxon>
        <taxon>Losannavirus</taxon>
        <taxon>Losannavirus lausannense</taxon>
        <taxon>Lausannevirus</taxon>
    </lineage>
</organism>
<dbReference type="CDD" id="cd09917">
    <property type="entry name" value="F-box_SF"/>
    <property type="match status" value="1"/>
</dbReference>
<reference evidence="1" key="1">
    <citation type="journal article" date="2015" name="Genome Announc.">
        <title>Complete Genome Sequence of a New Member of the Marseilleviridae Recovered from the Brackish Submarine Spring in the Cassis Port-Miou Calanque, France.</title>
        <authorList>
            <person name="Doutre G."/>
            <person name="Arfib B."/>
            <person name="Rochette P."/>
            <person name="Claverie J.M."/>
            <person name="Bonin P."/>
            <person name="Abergel C."/>
        </authorList>
    </citation>
    <scope>NUCLEOTIDE SEQUENCE [LARGE SCALE GENOMIC DNA]</scope>
    <source>
        <strain evidence="1">1</strain>
    </source>
</reference>
<evidence type="ECO:0008006" key="3">
    <source>
        <dbReference type="Google" id="ProtNLM"/>
    </source>
</evidence>
<dbReference type="InterPro" id="IPR036047">
    <property type="entry name" value="F-box-like_dom_sf"/>
</dbReference>